<dbReference type="Proteomes" id="UP000542353">
    <property type="component" value="Unassembled WGS sequence"/>
</dbReference>
<name>A0A7W8DYG1_9BRAD</name>
<proteinExistence type="predicted"/>
<feature type="region of interest" description="Disordered" evidence="1">
    <location>
        <begin position="57"/>
        <end position="78"/>
    </location>
</feature>
<feature type="compositionally biased region" description="Pro residues" evidence="1">
    <location>
        <begin position="59"/>
        <end position="69"/>
    </location>
</feature>
<gene>
    <name evidence="2" type="ORF">HNR60_001553</name>
</gene>
<reference evidence="2 3" key="1">
    <citation type="submission" date="2020-08" db="EMBL/GenBank/DDBJ databases">
        <title>Genomic Encyclopedia of Type Strains, Phase IV (KMG-IV): sequencing the most valuable type-strain genomes for metagenomic binning, comparative biology and taxonomic classification.</title>
        <authorList>
            <person name="Goeker M."/>
        </authorList>
    </citation>
    <scope>NUCLEOTIDE SEQUENCE [LARGE SCALE GENOMIC DNA]</scope>
    <source>
        <strain evidence="2 3">DSM 12706</strain>
    </source>
</reference>
<keyword evidence="3" id="KW-1185">Reference proteome</keyword>
<dbReference type="RefSeq" id="WP_184256048.1">
    <property type="nucleotide sequence ID" value="NZ_JACHIH010000006.1"/>
</dbReference>
<organism evidence="2 3">
    <name type="scientific">Rhodopseudomonas rhenobacensis</name>
    <dbReference type="NCBI Taxonomy" id="87461"/>
    <lineage>
        <taxon>Bacteria</taxon>
        <taxon>Pseudomonadati</taxon>
        <taxon>Pseudomonadota</taxon>
        <taxon>Alphaproteobacteria</taxon>
        <taxon>Hyphomicrobiales</taxon>
        <taxon>Nitrobacteraceae</taxon>
        <taxon>Rhodopseudomonas</taxon>
    </lineage>
</organism>
<evidence type="ECO:0000256" key="1">
    <source>
        <dbReference type="SAM" id="MobiDB-lite"/>
    </source>
</evidence>
<evidence type="ECO:0000313" key="2">
    <source>
        <dbReference type="EMBL" id="MBB5046805.1"/>
    </source>
</evidence>
<sequence>MSSFDRLYIVRRDGERLDKIAKAELGTERDGTVESILKLNPGLAAVGWRLPLGTKIKLPPRPSGGPPRPTVKRVWGDT</sequence>
<dbReference type="EMBL" id="JACHIH010000006">
    <property type="protein sequence ID" value="MBB5046805.1"/>
    <property type="molecule type" value="Genomic_DNA"/>
</dbReference>
<dbReference type="Pfam" id="PF05489">
    <property type="entry name" value="Phage_tail_X"/>
    <property type="match status" value="1"/>
</dbReference>
<dbReference type="InterPro" id="IPR008861">
    <property type="entry name" value="GpX-like"/>
</dbReference>
<accession>A0A7W8DYG1</accession>
<dbReference type="AlphaFoldDB" id="A0A7W8DYG1"/>
<comment type="caution">
    <text evidence="2">The sequence shown here is derived from an EMBL/GenBank/DDBJ whole genome shotgun (WGS) entry which is preliminary data.</text>
</comment>
<evidence type="ECO:0000313" key="3">
    <source>
        <dbReference type="Proteomes" id="UP000542353"/>
    </source>
</evidence>
<protein>
    <submittedName>
        <fullName evidence="2">Phage tail protein X</fullName>
    </submittedName>
</protein>